<evidence type="ECO:0000313" key="2">
    <source>
        <dbReference type="Proteomes" id="UP000606600"/>
    </source>
</evidence>
<proteinExistence type="predicted"/>
<evidence type="ECO:0000313" key="1">
    <source>
        <dbReference type="EMBL" id="MBD1366623.1"/>
    </source>
</evidence>
<dbReference type="PANTHER" id="PTHR38479:SF2">
    <property type="entry name" value="WINGED HELIX DNA-BINDING DOMAIN-CONTAINING PROTEIN"/>
    <property type="match status" value="1"/>
</dbReference>
<name>A0ABR7WWF8_9SPHI</name>
<dbReference type="RefSeq" id="WP_191191259.1">
    <property type="nucleotide sequence ID" value="NZ_JACWMY010000013.1"/>
</dbReference>
<sequence>MGLLNITDIRLQNQHLVNTEFSNPADVVKSMGAVQSQDYNGAKWALGQRMKNATDDLIDKALADGDIIRTHVLRPTWHFVHPADIRWMLELTAKRIQAAAASYHRQLQLDKQILAKCENLIVKALNGRQQMAREEVAAFFNQHGIATNEQRFVHIMEHLELEQLVCSGGREGKRFTYALFDERVPKTKPIDKAEAIAMLAERYFTSHGPATIADFAWWSGLTNTDAKAGLEAVKSKLSSHEADGNTYWFVEREAAGVKTNMVQLLPNYDEYIVSYKDRGATIDTKYISKADPRGTIFNHTILINGKIEGLWKRAIKKDALEVELTPFKALSQQNLKAVEKAAKAYAKFLGLRHVIIV</sequence>
<gene>
    <name evidence="1" type="ORF">IDJ77_22620</name>
</gene>
<accession>A0ABR7WWF8</accession>
<protein>
    <submittedName>
        <fullName evidence="1">AlkZ family DNA glycosylase</fullName>
    </submittedName>
</protein>
<dbReference type="Pfam" id="PF06224">
    <property type="entry name" value="AlkZ-like"/>
    <property type="match status" value="1"/>
</dbReference>
<dbReference type="EMBL" id="JACWMY010000013">
    <property type="protein sequence ID" value="MBD1366623.1"/>
    <property type="molecule type" value="Genomic_DNA"/>
</dbReference>
<dbReference type="InterPro" id="IPR009351">
    <property type="entry name" value="AlkZ-like"/>
</dbReference>
<comment type="caution">
    <text evidence="1">The sequence shown here is derived from an EMBL/GenBank/DDBJ whole genome shotgun (WGS) entry which is preliminary data.</text>
</comment>
<dbReference type="PANTHER" id="PTHR38479">
    <property type="entry name" value="LMO0824 PROTEIN"/>
    <property type="match status" value="1"/>
</dbReference>
<keyword evidence="2" id="KW-1185">Reference proteome</keyword>
<organism evidence="1 2">
    <name type="scientific">Mucilaginibacter pankratovii</name>
    <dbReference type="NCBI Taxonomy" id="2772110"/>
    <lineage>
        <taxon>Bacteria</taxon>
        <taxon>Pseudomonadati</taxon>
        <taxon>Bacteroidota</taxon>
        <taxon>Sphingobacteriia</taxon>
        <taxon>Sphingobacteriales</taxon>
        <taxon>Sphingobacteriaceae</taxon>
        <taxon>Mucilaginibacter</taxon>
    </lineage>
</organism>
<reference evidence="1 2" key="1">
    <citation type="submission" date="2020-09" db="EMBL/GenBank/DDBJ databases">
        <title>Novel species of Mucilaginibacter isolated from a glacier on the Tibetan Plateau.</title>
        <authorList>
            <person name="Liu Q."/>
            <person name="Xin Y.-H."/>
        </authorList>
    </citation>
    <scope>NUCLEOTIDE SEQUENCE [LARGE SCALE GENOMIC DNA]</scope>
    <source>
        <strain evidence="1 2">ZT4R22</strain>
    </source>
</reference>
<dbReference type="Proteomes" id="UP000606600">
    <property type="component" value="Unassembled WGS sequence"/>
</dbReference>